<reference evidence="2" key="2">
    <citation type="submission" date="2020-10" db="EMBL/GenBank/DDBJ databases">
        <title>Enrichment of novel Verrucomicrobia, Bacteroidetes and Krumholzibacteria in an oxygen-limited, methane- and iron-fed bioreactor inoculated with Bothnian Sea sediments.</title>
        <authorList>
            <person name="Martins P.D."/>
            <person name="de Jong A."/>
            <person name="Lenstra W.K."/>
            <person name="van Helmond N.A.G.M."/>
            <person name="Slomp C.P."/>
            <person name="Jetten M.S.M."/>
            <person name="Welte C.U."/>
            <person name="Rasigraf O."/>
        </authorList>
    </citation>
    <scope>NUCLEOTIDE SEQUENCE</scope>
    <source>
        <strain evidence="2">MAG47</strain>
    </source>
</reference>
<dbReference type="EMBL" id="JACZKO010000061">
    <property type="protein sequence ID" value="MBE0563594.1"/>
    <property type="molecule type" value="Genomic_DNA"/>
</dbReference>
<organism evidence="2 3">
    <name type="scientific">Brucella anthropi</name>
    <name type="common">Ochrobactrum anthropi</name>
    <dbReference type="NCBI Taxonomy" id="529"/>
    <lineage>
        <taxon>Bacteria</taxon>
        <taxon>Pseudomonadati</taxon>
        <taxon>Pseudomonadota</taxon>
        <taxon>Alphaproteobacteria</taxon>
        <taxon>Hyphomicrobiales</taxon>
        <taxon>Brucellaceae</taxon>
        <taxon>Brucella/Ochrobactrum group</taxon>
        <taxon>Brucella</taxon>
    </lineage>
</organism>
<dbReference type="Proteomes" id="UP000642265">
    <property type="component" value="Unassembled WGS sequence"/>
</dbReference>
<protein>
    <submittedName>
        <fullName evidence="2">Uncharacterized protein</fullName>
    </submittedName>
</protein>
<gene>
    <name evidence="2" type="ORF">IH622_22640</name>
</gene>
<comment type="caution">
    <text evidence="2">The sequence shown here is derived from an EMBL/GenBank/DDBJ whole genome shotgun (WGS) entry which is preliminary data.</text>
</comment>
<evidence type="ECO:0000313" key="2">
    <source>
        <dbReference type="EMBL" id="MBE0563594.1"/>
    </source>
</evidence>
<name>A0A8I0TBC8_BRUAN</name>
<sequence>MAVLSDYTDGTITVTNGSVDFTGTDTLWRSAAFREGDTVLLQGFTGVIAGTSDDDPLILSNTTGQFTEAWPGASGTFSYRMRYQPDNARFSAKSTALINLLANGILRGIADIGVEEGKLLIGNVAGLYDLIDKSELGTPDPNGSLGKLAALTLAARQILQTDATGALKAIALAANKAIVTDANGDVTPIDLGTLGRTVLGLATGTSAQYVQGDGTLQPKAGLPVSTATQTALDTKASLSGATFTGAILGTTFTVGGANNGRYYFRNASNISIGEVGVASGSGFGDSIGIVTTTSTGQVAIFTGTAAVRRLTVDAAGAVAVAGTLSKGGGTFLIDHPLDPFNKNLRHGFVEAPRYDLIYRGTVQLVDGRATVDIDAASNMTSGTFAALTGNAVVTSLQNQDGFTRLKPGVINGGSFEIICEEETCTDFVSWVVIAERNDPFVKSDLDPNTDSNGRFMPEFDKEDA</sequence>
<evidence type="ECO:0000256" key="1">
    <source>
        <dbReference type="SAM" id="MobiDB-lite"/>
    </source>
</evidence>
<evidence type="ECO:0000313" key="3">
    <source>
        <dbReference type="Proteomes" id="UP000642265"/>
    </source>
</evidence>
<feature type="region of interest" description="Disordered" evidence="1">
    <location>
        <begin position="442"/>
        <end position="464"/>
    </location>
</feature>
<reference evidence="2" key="1">
    <citation type="submission" date="2020-09" db="EMBL/GenBank/DDBJ databases">
        <authorList>
            <person name="Dalcin Martins P."/>
        </authorList>
    </citation>
    <scope>NUCLEOTIDE SEQUENCE</scope>
    <source>
        <strain evidence="2">MAG47</strain>
    </source>
</reference>
<accession>A0A8I0TBC8</accession>
<proteinExistence type="predicted"/>
<dbReference type="AlphaFoldDB" id="A0A8I0TBC8"/>